<keyword evidence="9" id="KW-1185">Reference proteome</keyword>
<dbReference type="FunFam" id="2.60.120.920:FF:000004">
    <property type="entry name" value="Butyrophilin subfamily 1 member A1"/>
    <property type="match status" value="1"/>
</dbReference>
<gene>
    <name evidence="10" type="primary">LOC115810450</name>
</gene>
<dbReference type="InterPro" id="IPR013320">
    <property type="entry name" value="ConA-like_dom_sf"/>
</dbReference>
<evidence type="ECO:0000256" key="3">
    <source>
        <dbReference type="ARBA" id="ARBA00022833"/>
    </source>
</evidence>
<dbReference type="InterPro" id="IPR043136">
    <property type="entry name" value="B30.2/SPRY_sf"/>
</dbReference>
<dbReference type="RefSeq" id="XP_030628242.1">
    <property type="nucleotide sequence ID" value="XM_030772382.1"/>
</dbReference>
<name>A0A6J2V8S0_CHACN</name>
<dbReference type="SMART" id="SM00184">
    <property type="entry name" value="RING"/>
    <property type="match status" value="1"/>
</dbReference>
<keyword evidence="5" id="KW-0175">Coiled coil</keyword>
<evidence type="ECO:0000259" key="7">
    <source>
        <dbReference type="PROSITE" id="PS50119"/>
    </source>
</evidence>
<dbReference type="PROSITE" id="PS50119">
    <property type="entry name" value="ZF_BBOX"/>
    <property type="match status" value="1"/>
</dbReference>
<dbReference type="PROSITE" id="PS00518">
    <property type="entry name" value="ZF_RING_1"/>
    <property type="match status" value="1"/>
</dbReference>
<evidence type="ECO:0000259" key="8">
    <source>
        <dbReference type="PROSITE" id="PS50188"/>
    </source>
</evidence>
<evidence type="ECO:0000256" key="2">
    <source>
        <dbReference type="ARBA" id="ARBA00022771"/>
    </source>
</evidence>
<evidence type="ECO:0000313" key="9">
    <source>
        <dbReference type="Proteomes" id="UP000504632"/>
    </source>
</evidence>
<protein>
    <submittedName>
        <fullName evidence="10">Zinc-binding protein A33</fullName>
    </submittedName>
</protein>
<dbReference type="Gene3D" id="2.60.120.920">
    <property type="match status" value="1"/>
</dbReference>
<dbReference type="CDD" id="cd13733">
    <property type="entry name" value="SPRY_PRY_C-I_1"/>
    <property type="match status" value="1"/>
</dbReference>
<dbReference type="SMART" id="SM00589">
    <property type="entry name" value="PRY"/>
    <property type="match status" value="1"/>
</dbReference>
<dbReference type="SUPFAM" id="SSF57850">
    <property type="entry name" value="RING/U-box"/>
    <property type="match status" value="1"/>
</dbReference>
<feature type="coiled-coil region" evidence="5">
    <location>
        <begin position="180"/>
        <end position="215"/>
    </location>
</feature>
<keyword evidence="3" id="KW-0862">Zinc</keyword>
<feature type="domain" description="B30.2/SPRY" evidence="8">
    <location>
        <begin position="280"/>
        <end position="477"/>
    </location>
</feature>
<dbReference type="GO" id="GO:0008270">
    <property type="term" value="F:zinc ion binding"/>
    <property type="evidence" value="ECO:0007669"/>
    <property type="project" value="UniProtKB-KW"/>
</dbReference>
<dbReference type="GeneID" id="115810450"/>
<dbReference type="Gene3D" id="3.30.160.60">
    <property type="entry name" value="Classic Zinc Finger"/>
    <property type="match status" value="1"/>
</dbReference>
<dbReference type="InterPro" id="IPR003877">
    <property type="entry name" value="SPRY_dom"/>
</dbReference>
<dbReference type="Pfam" id="PF15227">
    <property type="entry name" value="zf-C3HC4_4"/>
    <property type="match status" value="1"/>
</dbReference>
<dbReference type="SMART" id="SM00336">
    <property type="entry name" value="BBOX"/>
    <property type="match status" value="1"/>
</dbReference>
<dbReference type="InParanoid" id="A0A6J2V8S0"/>
<evidence type="ECO:0000256" key="5">
    <source>
        <dbReference type="SAM" id="Coils"/>
    </source>
</evidence>
<dbReference type="PROSITE" id="PS50089">
    <property type="entry name" value="ZF_RING_2"/>
    <property type="match status" value="1"/>
</dbReference>
<dbReference type="PROSITE" id="PS50188">
    <property type="entry name" value="B302_SPRY"/>
    <property type="match status" value="1"/>
</dbReference>
<evidence type="ECO:0000256" key="4">
    <source>
        <dbReference type="PROSITE-ProRule" id="PRU00024"/>
    </source>
</evidence>
<dbReference type="Pfam" id="PF13765">
    <property type="entry name" value="PRY"/>
    <property type="match status" value="1"/>
</dbReference>
<dbReference type="Pfam" id="PF00622">
    <property type="entry name" value="SPRY"/>
    <property type="match status" value="1"/>
</dbReference>
<dbReference type="InterPro" id="IPR017907">
    <property type="entry name" value="Znf_RING_CS"/>
</dbReference>
<dbReference type="SUPFAM" id="SSF49899">
    <property type="entry name" value="Concanavalin A-like lectins/glucanases"/>
    <property type="match status" value="1"/>
</dbReference>
<dbReference type="InterPro" id="IPR001870">
    <property type="entry name" value="B30.2/SPRY"/>
</dbReference>
<feature type="domain" description="RING-type" evidence="6">
    <location>
        <begin position="15"/>
        <end position="55"/>
    </location>
</feature>
<dbReference type="InterPro" id="IPR006574">
    <property type="entry name" value="PRY"/>
</dbReference>
<keyword evidence="1" id="KW-0479">Metal-binding</keyword>
<dbReference type="Gene3D" id="3.30.40.10">
    <property type="entry name" value="Zinc/RING finger domain, C3HC4 (zinc finger)"/>
    <property type="match status" value="1"/>
</dbReference>
<organism evidence="9 10">
    <name type="scientific">Chanos chanos</name>
    <name type="common">Milkfish</name>
    <name type="synonym">Mugil chanos</name>
    <dbReference type="NCBI Taxonomy" id="29144"/>
    <lineage>
        <taxon>Eukaryota</taxon>
        <taxon>Metazoa</taxon>
        <taxon>Chordata</taxon>
        <taxon>Craniata</taxon>
        <taxon>Vertebrata</taxon>
        <taxon>Euteleostomi</taxon>
        <taxon>Actinopterygii</taxon>
        <taxon>Neopterygii</taxon>
        <taxon>Teleostei</taxon>
        <taxon>Ostariophysi</taxon>
        <taxon>Gonorynchiformes</taxon>
        <taxon>Chanidae</taxon>
        <taxon>Chanos</taxon>
    </lineage>
</organism>
<dbReference type="PANTHER" id="PTHR24103">
    <property type="entry name" value="E3 UBIQUITIN-PROTEIN LIGASE TRIM"/>
    <property type="match status" value="1"/>
</dbReference>
<reference evidence="10" key="1">
    <citation type="submission" date="2025-08" db="UniProtKB">
        <authorList>
            <consortium name="RefSeq"/>
        </authorList>
    </citation>
    <scope>IDENTIFICATION</scope>
</reference>
<keyword evidence="2 4" id="KW-0863">Zinc-finger</keyword>
<dbReference type="OrthoDB" id="9049620at2759"/>
<evidence type="ECO:0000256" key="1">
    <source>
        <dbReference type="ARBA" id="ARBA00022723"/>
    </source>
</evidence>
<dbReference type="Pfam" id="PF00643">
    <property type="entry name" value="zf-B_box"/>
    <property type="match status" value="1"/>
</dbReference>
<sequence length="487" mass="55134">MAQRPIEGLEEQLTCPICLDFFQNPVSLPCQHSFCCKCLEAAWAHKEVRECPNCKRRSSKDYPPELSELADKKLRNVVGAYLGGKDPGEKAKGRTACATHMRKLQFFCTNCEELVCSTCMETKQHSGHKQQNVEEVVKPCKTELSSTLKVLTDKLDMYNHEKEVSDYIVQHIKLQAKNTAAQIKQEFAKLREFLKEEEEARLTALRREEQQKMRLMTERTAPLSREIKILFDKIKDVQNWMDSEDISLLQDYKDVKESAQWRAKDPEPISKMLTDVSRHLGNLGFKVWEKMQEHVEYTPVTLDVNSSHPDLVISGTLREVKDGGSSQMVPDNPERFDCSMSVLGAEGFSSGTHSWVVEVGCRNAWTIGVARESVSRKGDLTVSPEGGLWAVGLWNGLEYSAGTAPLGTALRLQKKPKRIRVKVDYEKGLVSFHDCEDMSLIFSFKDKFTENLFPYFSPCVNQDNSNPGSLCICPEKVSVMVPATYSI</sequence>
<dbReference type="AlphaFoldDB" id="A0A6J2V8S0"/>
<evidence type="ECO:0000259" key="6">
    <source>
        <dbReference type="PROSITE" id="PS50089"/>
    </source>
</evidence>
<dbReference type="PRINTS" id="PR01407">
    <property type="entry name" value="BUTYPHLNCDUF"/>
</dbReference>
<evidence type="ECO:0000313" key="10">
    <source>
        <dbReference type="RefSeq" id="XP_030628242.1"/>
    </source>
</evidence>
<feature type="domain" description="B box-type" evidence="7">
    <location>
        <begin position="92"/>
        <end position="133"/>
    </location>
</feature>
<dbReference type="InterPro" id="IPR000315">
    <property type="entry name" value="Znf_B-box"/>
</dbReference>
<accession>A0A6J2V8S0</accession>
<dbReference type="Proteomes" id="UP000504632">
    <property type="component" value="Chromosome 4"/>
</dbReference>
<dbReference type="InterPro" id="IPR003879">
    <property type="entry name" value="Butyrophylin_SPRY"/>
</dbReference>
<proteinExistence type="predicted"/>
<dbReference type="InterPro" id="IPR001841">
    <property type="entry name" value="Znf_RING"/>
</dbReference>
<dbReference type="SMART" id="SM00449">
    <property type="entry name" value="SPRY"/>
    <property type="match status" value="1"/>
</dbReference>
<dbReference type="SUPFAM" id="SSF57845">
    <property type="entry name" value="B-box zinc-binding domain"/>
    <property type="match status" value="1"/>
</dbReference>
<dbReference type="InterPro" id="IPR050143">
    <property type="entry name" value="TRIM/RBCC"/>
</dbReference>
<dbReference type="InterPro" id="IPR013083">
    <property type="entry name" value="Znf_RING/FYVE/PHD"/>
</dbReference>